<dbReference type="SUPFAM" id="SSF51735">
    <property type="entry name" value="NAD(P)-binding Rossmann-fold domains"/>
    <property type="match status" value="1"/>
</dbReference>
<proteinExistence type="inferred from homology"/>
<dbReference type="PRINTS" id="PR00081">
    <property type="entry name" value="GDHRDH"/>
</dbReference>
<dbReference type="KEGG" id="tet:TTHERM_00047420"/>
<dbReference type="eggNOG" id="KOG0725">
    <property type="taxonomic scope" value="Eukaryota"/>
</dbReference>
<dbReference type="Pfam" id="PF00106">
    <property type="entry name" value="adh_short"/>
    <property type="match status" value="1"/>
</dbReference>
<sequence>MYLEKSSVVVITGGSSGIGEALVKLFLERECMVIIVDKKEGNSPQLQYHYGSNRCQFYQCDVLDELQVSELFIKLMERHVRIDFLYNAAAINKFNDDPSLQPSAKMTKYACIMMTNQKGAKKDQPYQGVIVDLAQGSKQGVDDVSTNGMCPVYFRHGIRIINTPFCAFTDSISKQQIKDIVYSIFKLSISDQKFTEFLQLSPIGSPSL</sequence>
<dbReference type="Gene3D" id="3.40.50.720">
    <property type="entry name" value="NAD(P)-binding Rossmann-like Domain"/>
    <property type="match status" value="1"/>
</dbReference>
<dbReference type="InParanoid" id="Q23DE9"/>
<dbReference type="InterPro" id="IPR002347">
    <property type="entry name" value="SDR_fam"/>
</dbReference>
<evidence type="ECO:0000313" key="4">
    <source>
        <dbReference type="Proteomes" id="UP000009168"/>
    </source>
</evidence>
<name>Q23DE9_TETTS</name>
<dbReference type="GeneID" id="7833420"/>
<dbReference type="RefSeq" id="XP_001014737.1">
    <property type="nucleotide sequence ID" value="XM_001014737.3"/>
</dbReference>
<dbReference type="OrthoDB" id="294295at2759"/>
<dbReference type="AlphaFoldDB" id="Q23DE9"/>
<evidence type="ECO:0000256" key="1">
    <source>
        <dbReference type="ARBA" id="ARBA00006484"/>
    </source>
</evidence>
<evidence type="ECO:0000256" key="2">
    <source>
        <dbReference type="ARBA" id="ARBA00023002"/>
    </source>
</evidence>
<keyword evidence="4" id="KW-1185">Reference proteome</keyword>
<dbReference type="Proteomes" id="UP000009168">
    <property type="component" value="Unassembled WGS sequence"/>
</dbReference>
<accession>Q23DE9</accession>
<keyword evidence="2" id="KW-0560">Oxidoreductase</keyword>
<dbReference type="PANTHER" id="PTHR43180:SF33">
    <property type="entry name" value="15-HYDROXYPROSTAGLANDIN DEHYDROGENASE [NAD(+)]-LIKE"/>
    <property type="match status" value="1"/>
</dbReference>
<organism evidence="3 4">
    <name type="scientific">Tetrahymena thermophila (strain SB210)</name>
    <dbReference type="NCBI Taxonomy" id="312017"/>
    <lineage>
        <taxon>Eukaryota</taxon>
        <taxon>Sar</taxon>
        <taxon>Alveolata</taxon>
        <taxon>Ciliophora</taxon>
        <taxon>Intramacronucleata</taxon>
        <taxon>Oligohymenophorea</taxon>
        <taxon>Hymenostomatida</taxon>
        <taxon>Tetrahymenina</taxon>
        <taxon>Tetrahymenidae</taxon>
        <taxon>Tetrahymena</taxon>
    </lineage>
</organism>
<gene>
    <name evidence="3" type="ORF">TTHERM_00047420</name>
</gene>
<evidence type="ECO:0000313" key="3">
    <source>
        <dbReference type="EMBL" id="EAR94444.1"/>
    </source>
</evidence>
<dbReference type="EMBL" id="GG662712">
    <property type="protein sequence ID" value="EAR94444.1"/>
    <property type="molecule type" value="Genomic_DNA"/>
</dbReference>
<reference evidence="4" key="1">
    <citation type="journal article" date="2006" name="PLoS Biol.">
        <title>Macronuclear genome sequence of the ciliate Tetrahymena thermophila, a model eukaryote.</title>
        <authorList>
            <person name="Eisen J.A."/>
            <person name="Coyne R.S."/>
            <person name="Wu M."/>
            <person name="Wu D."/>
            <person name="Thiagarajan M."/>
            <person name="Wortman J.R."/>
            <person name="Badger J.H."/>
            <person name="Ren Q."/>
            <person name="Amedeo P."/>
            <person name="Jones K.M."/>
            <person name="Tallon L.J."/>
            <person name="Delcher A.L."/>
            <person name="Salzberg S.L."/>
            <person name="Silva J.C."/>
            <person name="Haas B.J."/>
            <person name="Majoros W.H."/>
            <person name="Farzad M."/>
            <person name="Carlton J.M."/>
            <person name="Smith R.K. Jr."/>
            <person name="Garg J."/>
            <person name="Pearlman R.E."/>
            <person name="Karrer K.M."/>
            <person name="Sun L."/>
            <person name="Manning G."/>
            <person name="Elde N.C."/>
            <person name="Turkewitz A.P."/>
            <person name="Asai D.J."/>
            <person name="Wilkes D.E."/>
            <person name="Wang Y."/>
            <person name="Cai H."/>
            <person name="Collins K."/>
            <person name="Stewart B.A."/>
            <person name="Lee S.R."/>
            <person name="Wilamowska K."/>
            <person name="Weinberg Z."/>
            <person name="Ruzzo W.L."/>
            <person name="Wloga D."/>
            <person name="Gaertig J."/>
            <person name="Frankel J."/>
            <person name="Tsao C.-C."/>
            <person name="Gorovsky M.A."/>
            <person name="Keeling P.J."/>
            <person name="Waller R.F."/>
            <person name="Patron N.J."/>
            <person name="Cherry J.M."/>
            <person name="Stover N.A."/>
            <person name="Krieger C.J."/>
            <person name="del Toro C."/>
            <person name="Ryder H.F."/>
            <person name="Williamson S.C."/>
            <person name="Barbeau R.A."/>
            <person name="Hamilton E.P."/>
            <person name="Orias E."/>
        </authorList>
    </citation>
    <scope>NUCLEOTIDE SEQUENCE [LARGE SCALE GENOMIC DNA]</scope>
    <source>
        <strain evidence="4">SB210</strain>
    </source>
</reference>
<protein>
    <submittedName>
        <fullName evidence="3">Oxidoreductase, short chain dehydrogenase/reductase family protein</fullName>
    </submittedName>
</protein>
<dbReference type="HOGENOM" id="CLU_1323244_0_0_1"/>
<dbReference type="STRING" id="312017.Q23DE9"/>
<dbReference type="PANTHER" id="PTHR43180">
    <property type="entry name" value="3-OXOACYL-(ACYL-CARRIER-PROTEIN) REDUCTASE (AFU_ORTHOLOGUE AFUA_6G11210)"/>
    <property type="match status" value="1"/>
</dbReference>
<comment type="similarity">
    <text evidence="1">Belongs to the short-chain dehydrogenases/reductases (SDR) family.</text>
</comment>
<dbReference type="GO" id="GO:0016491">
    <property type="term" value="F:oxidoreductase activity"/>
    <property type="evidence" value="ECO:0007669"/>
    <property type="project" value="UniProtKB-KW"/>
</dbReference>
<dbReference type="InterPro" id="IPR036291">
    <property type="entry name" value="NAD(P)-bd_dom_sf"/>
</dbReference>